<reference evidence="4 5" key="2">
    <citation type="submission" date="2018-11" db="EMBL/GenBank/DDBJ databases">
        <authorList>
            <consortium name="Pathogen Informatics"/>
        </authorList>
    </citation>
    <scope>NUCLEOTIDE SEQUENCE [LARGE SCALE GENOMIC DNA]</scope>
</reference>
<evidence type="ECO:0000313" key="6">
    <source>
        <dbReference type="WBParaSite" id="TCNE_0000037401-mRNA-1"/>
    </source>
</evidence>
<dbReference type="Pfam" id="PF12075">
    <property type="entry name" value="KN_motif"/>
    <property type="match status" value="1"/>
</dbReference>
<dbReference type="InterPro" id="IPR047184">
    <property type="entry name" value="KANK1-4"/>
</dbReference>
<dbReference type="GO" id="GO:0030837">
    <property type="term" value="P:negative regulation of actin filament polymerization"/>
    <property type="evidence" value="ECO:0007669"/>
    <property type="project" value="InterPro"/>
</dbReference>
<organism evidence="5 6">
    <name type="scientific">Toxocara canis</name>
    <name type="common">Canine roundworm</name>
    <dbReference type="NCBI Taxonomy" id="6265"/>
    <lineage>
        <taxon>Eukaryota</taxon>
        <taxon>Metazoa</taxon>
        <taxon>Ecdysozoa</taxon>
        <taxon>Nematoda</taxon>
        <taxon>Chromadorea</taxon>
        <taxon>Rhabditida</taxon>
        <taxon>Spirurina</taxon>
        <taxon>Ascaridomorpha</taxon>
        <taxon>Ascaridoidea</taxon>
        <taxon>Toxocaridae</taxon>
        <taxon>Toxocara</taxon>
    </lineage>
</organism>
<proteinExistence type="predicted"/>
<dbReference type="WBParaSite" id="TCNE_0000037401-mRNA-1">
    <property type="protein sequence ID" value="TCNE_0000037401-mRNA-1"/>
    <property type="gene ID" value="TCNE_0000037401"/>
</dbReference>
<dbReference type="GO" id="GO:0005856">
    <property type="term" value="C:cytoskeleton"/>
    <property type="evidence" value="ECO:0007669"/>
    <property type="project" value="TreeGrafter"/>
</dbReference>
<evidence type="ECO:0000256" key="1">
    <source>
        <dbReference type="ARBA" id="ARBA00022737"/>
    </source>
</evidence>
<protein>
    <submittedName>
        <fullName evidence="4 6">Uncharacterized protein</fullName>
    </submittedName>
</protein>
<name>A0A183TVV5_TOXCA</name>
<dbReference type="AlphaFoldDB" id="A0A183TVV5"/>
<sequence>MSSLKGRPTSAKCNCCPYGFHIDLDFVKFAENIANGNSPQQQSKSIRRSSKEPAASCNSPSAASPRPRNIMSPMESLYSDSLENIVSDFEETFNPPRDYCSDRENAFRFEQVTHTNGYLSDFGPRKNRSLPSRITHWHLACDSSVGAKQFVLASFSIVHALALKKALSDRPTSNPEKGPLRSI</sequence>
<dbReference type="GO" id="GO:0005737">
    <property type="term" value="C:cytoplasm"/>
    <property type="evidence" value="ECO:0007669"/>
    <property type="project" value="TreeGrafter"/>
</dbReference>
<gene>
    <name evidence="4" type="ORF">TCNE_LOCUS375</name>
</gene>
<evidence type="ECO:0000313" key="4">
    <source>
        <dbReference type="EMBL" id="VDM24121.1"/>
    </source>
</evidence>
<evidence type="ECO:0000256" key="2">
    <source>
        <dbReference type="ARBA" id="ARBA00023043"/>
    </source>
</evidence>
<keyword evidence="2" id="KW-0040">ANK repeat</keyword>
<feature type="compositionally biased region" description="Low complexity" evidence="3">
    <location>
        <begin position="53"/>
        <end position="69"/>
    </location>
</feature>
<keyword evidence="1" id="KW-0677">Repeat</keyword>
<evidence type="ECO:0000256" key="3">
    <source>
        <dbReference type="SAM" id="MobiDB-lite"/>
    </source>
</evidence>
<feature type="region of interest" description="Disordered" evidence="3">
    <location>
        <begin position="36"/>
        <end position="70"/>
    </location>
</feature>
<keyword evidence="5" id="KW-1185">Reference proteome</keyword>
<evidence type="ECO:0000313" key="5">
    <source>
        <dbReference type="Proteomes" id="UP000050794"/>
    </source>
</evidence>
<dbReference type="PANTHER" id="PTHR24168:SF21">
    <property type="entry name" value="KANK, ISOFORM D"/>
    <property type="match status" value="1"/>
</dbReference>
<accession>A0A183TVV5</accession>
<dbReference type="Proteomes" id="UP000050794">
    <property type="component" value="Unassembled WGS sequence"/>
</dbReference>
<dbReference type="PANTHER" id="PTHR24168">
    <property type="entry name" value="KN MOTIF AND ANKYRIN REPEAT DOMAIN-CONTAINING"/>
    <property type="match status" value="1"/>
</dbReference>
<dbReference type="InterPro" id="IPR021939">
    <property type="entry name" value="KN_motif"/>
</dbReference>
<dbReference type="EMBL" id="UYWY01000165">
    <property type="protein sequence ID" value="VDM24121.1"/>
    <property type="molecule type" value="Genomic_DNA"/>
</dbReference>
<reference evidence="6" key="1">
    <citation type="submission" date="2016-06" db="UniProtKB">
        <authorList>
            <consortium name="WormBaseParasite"/>
        </authorList>
    </citation>
    <scope>IDENTIFICATION</scope>
</reference>